<dbReference type="PROSITE" id="PS01087">
    <property type="entry name" value="RADICAL_ACTIVATING"/>
    <property type="match status" value="1"/>
</dbReference>
<dbReference type="SFLD" id="SFLDG01118">
    <property type="entry name" value="activating_enzymes__group_2"/>
    <property type="match status" value="1"/>
</dbReference>
<reference evidence="12 13" key="1">
    <citation type="submission" date="2018-08" db="EMBL/GenBank/DDBJ databases">
        <title>A genome reference for cultivated species of the human gut microbiota.</title>
        <authorList>
            <person name="Zou Y."/>
            <person name="Xue W."/>
            <person name="Luo G."/>
        </authorList>
    </citation>
    <scope>NUCLEOTIDE SEQUENCE [LARGE SCALE GENOMIC DNA]</scope>
    <source>
        <strain evidence="12 13">OM02-6</strain>
    </source>
</reference>
<evidence type="ECO:0000313" key="12">
    <source>
        <dbReference type="EMBL" id="RGO10387.1"/>
    </source>
</evidence>
<dbReference type="Gene3D" id="3.80.30.10">
    <property type="entry name" value="pyruvate-formate lyase- activating enzyme"/>
    <property type="match status" value="1"/>
</dbReference>
<dbReference type="PANTHER" id="PTHR30352:SF14">
    <property type="entry name" value="PYRUVATE FORMATE-LYASE 3-ACTIVATING ENZYME-RELATED"/>
    <property type="match status" value="1"/>
</dbReference>
<dbReference type="CDD" id="cd01335">
    <property type="entry name" value="Radical_SAM"/>
    <property type="match status" value="1"/>
</dbReference>
<evidence type="ECO:0000256" key="3">
    <source>
        <dbReference type="ARBA" id="ARBA00022485"/>
    </source>
</evidence>
<keyword evidence="6" id="KW-0560">Oxidoreductase</keyword>
<evidence type="ECO:0000256" key="9">
    <source>
        <dbReference type="ARBA" id="ARBA00047365"/>
    </source>
</evidence>
<dbReference type="InterPro" id="IPR001989">
    <property type="entry name" value="Radical_activat_CS"/>
</dbReference>
<protein>
    <submittedName>
        <fullName evidence="12">Glycyl-radical enzyme activating protein</fullName>
    </submittedName>
</protein>
<feature type="domain" description="4Fe-4S ferredoxin-type" evidence="10">
    <location>
        <begin position="74"/>
        <end position="101"/>
    </location>
</feature>
<sequence>MINVFNIEKFATHDGPGIRTTIFLKGCNLHCPWCANPESWSIKPTLMYDLRKCIKCKKCVNVCKQKAISFDKKFLYDRLKCIYCKKCSESCLTQALTFAGKELSINTIVDEVMKDKDYFDNSNGGITISGGEPFVQFEAMIKLIKALKKQNLHIAIETTGNYPLEYLKQALPYLDLLLFDVKHSNHQKIKEVIGGNPKLIFNNLKFLASTCPEKVIIRIPVIPYFNNDEKTLQSIIDLAFKLNITNINLLPYHTLGKNKWEQINKQYYLENEKMIEKKTLKKYIQYGSNKGINIKIGG</sequence>
<dbReference type="PROSITE" id="PS51918">
    <property type="entry name" value="RADICAL_SAM"/>
    <property type="match status" value="1"/>
</dbReference>
<dbReference type="GO" id="GO:0051539">
    <property type="term" value="F:4 iron, 4 sulfur cluster binding"/>
    <property type="evidence" value="ECO:0007669"/>
    <property type="project" value="UniProtKB-KW"/>
</dbReference>
<dbReference type="RefSeq" id="WP_117604878.1">
    <property type="nucleotide sequence ID" value="NZ_CATZTT010000028.1"/>
</dbReference>
<feature type="domain" description="4Fe-4S ferredoxin-type" evidence="10">
    <location>
        <begin position="44"/>
        <end position="73"/>
    </location>
</feature>
<dbReference type="SUPFAM" id="SSF102114">
    <property type="entry name" value="Radical SAM enzymes"/>
    <property type="match status" value="1"/>
</dbReference>
<dbReference type="InterPro" id="IPR034457">
    <property type="entry name" value="Organic_radical-activating"/>
</dbReference>
<dbReference type="InterPro" id="IPR040074">
    <property type="entry name" value="BssD/PflA/YjjW"/>
</dbReference>
<accession>A0A3E5FRB0</accession>
<dbReference type="Pfam" id="PF13353">
    <property type="entry name" value="Fer4_12"/>
    <property type="match status" value="1"/>
</dbReference>
<dbReference type="PROSITE" id="PS51379">
    <property type="entry name" value="4FE4S_FER_2"/>
    <property type="match status" value="2"/>
</dbReference>
<keyword evidence="7" id="KW-0408">Iron</keyword>
<feature type="domain" description="Radical SAM core" evidence="11">
    <location>
        <begin position="13"/>
        <end position="293"/>
    </location>
</feature>
<dbReference type="GO" id="GO:0046872">
    <property type="term" value="F:metal ion binding"/>
    <property type="evidence" value="ECO:0007669"/>
    <property type="project" value="UniProtKB-KW"/>
</dbReference>
<evidence type="ECO:0000256" key="8">
    <source>
        <dbReference type="ARBA" id="ARBA00023014"/>
    </source>
</evidence>
<evidence type="ECO:0000256" key="4">
    <source>
        <dbReference type="ARBA" id="ARBA00022691"/>
    </source>
</evidence>
<dbReference type="InterPro" id="IPR017896">
    <property type="entry name" value="4Fe4S_Fe-S-bd"/>
</dbReference>
<dbReference type="InterPro" id="IPR007197">
    <property type="entry name" value="rSAM"/>
</dbReference>
<evidence type="ECO:0000256" key="1">
    <source>
        <dbReference type="ARBA" id="ARBA00001966"/>
    </source>
</evidence>
<keyword evidence="5" id="KW-0479">Metal-binding</keyword>
<gene>
    <name evidence="12" type="ORF">DXB31_06020</name>
</gene>
<keyword evidence="3" id="KW-0004">4Fe-4S</keyword>
<comment type="catalytic activity">
    <reaction evidence="9">
        <text>glycyl-[protein] + reduced [flavodoxin] + S-adenosyl-L-methionine = glycin-2-yl radical-[protein] + semiquinone [flavodoxin] + 5'-deoxyadenosine + L-methionine + H(+)</text>
        <dbReference type="Rhea" id="RHEA:61976"/>
        <dbReference type="Rhea" id="RHEA-COMP:10622"/>
        <dbReference type="Rhea" id="RHEA-COMP:14480"/>
        <dbReference type="Rhea" id="RHEA-COMP:15993"/>
        <dbReference type="Rhea" id="RHEA-COMP:15994"/>
        <dbReference type="ChEBI" id="CHEBI:15378"/>
        <dbReference type="ChEBI" id="CHEBI:17319"/>
        <dbReference type="ChEBI" id="CHEBI:29947"/>
        <dbReference type="ChEBI" id="CHEBI:32722"/>
        <dbReference type="ChEBI" id="CHEBI:57618"/>
        <dbReference type="ChEBI" id="CHEBI:57844"/>
        <dbReference type="ChEBI" id="CHEBI:59789"/>
        <dbReference type="ChEBI" id="CHEBI:140311"/>
    </reaction>
</comment>
<dbReference type="NCBIfam" id="TIGR02494">
    <property type="entry name" value="PFLE_PFLC"/>
    <property type="match status" value="1"/>
</dbReference>
<evidence type="ECO:0000256" key="2">
    <source>
        <dbReference type="ARBA" id="ARBA00009777"/>
    </source>
</evidence>
<dbReference type="AlphaFoldDB" id="A0A3E5FRB0"/>
<comment type="caution">
    <text evidence="12">The sequence shown here is derived from an EMBL/GenBank/DDBJ whole genome shotgun (WGS) entry which is preliminary data.</text>
</comment>
<keyword evidence="8" id="KW-0411">Iron-sulfur</keyword>
<dbReference type="Proteomes" id="UP000261087">
    <property type="component" value="Unassembled WGS sequence"/>
</dbReference>
<dbReference type="PIRSF" id="PIRSF000371">
    <property type="entry name" value="PFL_act_enz"/>
    <property type="match status" value="1"/>
</dbReference>
<evidence type="ECO:0000313" key="13">
    <source>
        <dbReference type="Proteomes" id="UP000261087"/>
    </source>
</evidence>
<dbReference type="GO" id="GO:0016491">
    <property type="term" value="F:oxidoreductase activity"/>
    <property type="evidence" value="ECO:0007669"/>
    <property type="project" value="UniProtKB-KW"/>
</dbReference>
<dbReference type="SFLD" id="SFLDS00029">
    <property type="entry name" value="Radical_SAM"/>
    <property type="match status" value="1"/>
</dbReference>
<dbReference type="EMBL" id="QSVF01000011">
    <property type="protein sequence ID" value="RGO10387.1"/>
    <property type="molecule type" value="Genomic_DNA"/>
</dbReference>
<organism evidence="12 13">
    <name type="scientific">Thomasclavelia spiroformis</name>
    <dbReference type="NCBI Taxonomy" id="29348"/>
    <lineage>
        <taxon>Bacteria</taxon>
        <taxon>Bacillati</taxon>
        <taxon>Bacillota</taxon>
        <taxon>Erysipelotrichia</taxon>
        <taxon>Erysipelotrichales</taxon>
        <taxon>Coprobacillaceae</taxon>
        <taxon>Thomasclavelia</taxon>
    </lineage>
</organism>
<evidence type="ECO:0000259" key="11">
    <source>
        <dbReference type="PROSITE" id="PS51918"/>
    </source>
</evidence>
<comment type="similarity">
    <text evidence="2">Belongs to the organic radical-activating enzymes family.</text>
</comment>
<evidence type="ECO:0000256" key="7">
    <source>
        <dbReference type="ARBA" id="ARBA00023004"/>
    </source>
</evidence>
<dbReference type="SUPFAM" id="SSF54862">
    <property type="entry name" value="4Fe-4S ferredoxins"/>
    <property type="match status" value="1"/>
</dbReference>
<name>A0A3E5FRB0_9FIRM</name>
<evidence type="ECO:0000256" key="5">
    <source>
        <dbReference type="ARBA" id="ARBA00022723"/>
    </source>
</evidence>
<keyword evidence="4" id="KW-0949">S-adenosyl-L-methionine</keyword>
<proteinExistence type="inferred from homology"/>
<dbReference type="PANTHER" id="PTHR30352">
    <property type="entry name" value="PYRUVATE FORMATE-LYASE-ACTIVATING ENZYME"/>
    <property type="match status" value="1"/>
</dbReference>
<dbReference type="SFLD" id="SFLDG01066">
    <property type="entry name" value="organic_radical-activating_enz"/>
    <property type="match status" value="1"/>
</dbReference>
<dbReference type="Gene3D" id="3.20.20.70">
    <property type="entry name" value="Aldolase class I"/>
    <property type="match status" value="1"/>
</dbReference>
<dbReference type="InterPro" id="IPR058240">
    <property type="entry name" value="rSAM_sf"/>
</dbReference>
<comment type="cofactor">
    <cofactor evidence="1">
        <name>[4Fe-4S] cluster</name>
        <dbReference type="ChEBI" id="CHEBI:49883"/>
    </cofactor>
</comment>
<evidence type="ECO:0000256" key="6">
    <source>
        <dbReference type="ARBA" id="ARBA00023002"/>
    </source>
</evidence>
<evidence type="ECO:0000259" key="10">
    <source>
        <dbReference type="PROSITE" id="PS51379"/>
    </source>
</evidence>
<dbReference type="InterPro" id="IPR012839">
    <property type="entry name" value="Organic_radical_activase"/>
</dbReference>
<dbReference type="InterPro" id="IPR013785">
    <property type="entry name" value="Aldolase_TIM"/>
</dbReference>